<dbReference type="InterPro" id="IPR029063">
    <property type="entry name" value="SAM-dependent_MTases_sf"/>
</dbReference>
<accession>A0AA92BZX8</accession>
<dbReference type="Proteomes" id="UP000244335">
    <property type="component" value="Unassembled WGS sequence"/>
</dbReference>
<dbReference type="AlphaFoldDB" id="A0AA92BZX8"/>
<dbReference type="Gene3D" id="3.40.50.150">
    <property type="entry name" value="Vaccinia Virus protein VP39"/>
    <property type="match status" value="1"/>
</dbReference>
<dbReference type="CDD" id="cd02440">
    <property type="entry name" value="AdoMet_MTases"/>
    <property type="match status" value="1"/>
</dbReference>
<evidence type="ECO:0000313" key="2">
    <source>
        <dbReference type="Proteomes" id="UP000244335"/>
    </source>
</evidence>
<evidence type="ECO:0008006" key="3">
    <source>
        <dbReference type="Google" id="ProtNLM"/>
    </source>
</evidence>
<reference evidence="1 2" key="1">
    <citation type="submission" date="2018-04" db="EMBL/GenBank/DDBJ databases">
        <authorList>
            <person name="Hagen T."/>
        </authorList>
    </citation>
    <scope>NUCLEOTIDE SEQUENCE [LARGE SCALE GENOMIC DNA]</scope>
    <source>
        <strain evidence="1 2">TPD7009</strain>
    </source>
</reference>
<gene>
    <name evidence="1" type="ORF">DC430_22485</name>
</gene>
<name>A0AA92BZX8_RHIRH</name>
<proteinExistence type="predicted"/>
<dbReference type="GeneID" id="301040974"/>
<sequence length="348" mass="39360">MPNRSTFQGWRTGPRLNAFASFFEETARGMTGKPDLGDVWPDTELIGEDLDCQLFLDTQRRLWGAFDHHYFASIPFRLEEEARLGSAILRYVQNLWGRDQRAASVYTLGAGTGCLARTLAKIGDGRILTLNCSPTPANQASFNAKRGSEYAHFFLGAFFELDAARYAADPSLQIFQDGFDLLMEDTTFQMYGPDRAAQLAFIAPRVRPGGILIQVEKLSHPEPSAYALRERQKDEQFKSRFFSSSQIDLKRSEILRTMEECEVSLKSTIAALSLEFSFSVLTWNCGNFYTIMSSNSLEALGHIVRLMIPPAVPPEFCYENIVRFWSDGSERPVPLNWVWRSSSPPFQI</sequence>
<dbReference type="SUPFAM" id="SSF53335">
    <property type="entry name" value="S-adenosyl-L-methionine-dependent methyltransferases"/>
    <property type="match status" value="1"/>
</dbReference>
<evidence type="ECO:0000313" key="1">
    <source>
        <dbReference type="EMBL" id="PVE50211.1"/>
    </source>
</evidence>
<comment type="caution">
    <text evidence="1">The sequence shown here is derived from an EMBL/GenBank/DDBJ whole genome shotgun (WGS) entry which is preliminary data.</text>
</comment>
<dbReference type="RefSeq" id="WP_111851013.1">
    <property type="nucleotide sequence ID" value="NZ_QDFR01000013.1"/>
</dbReference>
<dbReference type="EMBL" id="QDFR01000013">
    <property type="protein sequence ID" value="PVE50211.1"/>
    <property type="molecule type" value="Genomic_DNA"/>
</dbReference>
<organism evidence="1 2">
    <name type="scientific">Rhizobium rhizogenes</name>
    <name type="common">Agrobacterium rhizogenes</name>
    <dbReference type="NCBI Taxonomy" id="359"/>
    <lineage>
        <taxon>Bacteria</taxon>
        <taxon>Pseudomonadati</taxon>
        <taxon>Pseudomonadota</taxon>
        <taxon>Alphaproteobacteria</taxon>
        <taxon>Hyphomicrobiales</taxon>
        <taxon>Rhizobiaceae</taxon>
        <taxon>Rhizobium/Agrobacterium group</taxon>
        <taxon>Rhizobium</taxon>
    </lineage>
</organism>
<protein>
    <recommendedName>
        <fullName evidence="3">Class I SAM-dependent methyltransferase</fullName>
    </recommendedName>
</protein>